<reference evidence="2 3" key="1">
    <citation type="submission" date="2017-12" db="EMBL/GenBank/DDBJ databases">
        <title>Sequencing, de novo assembly and annotation of complete genome of a new Thraustochytrid species, strain FCC1311.</title>
        <authorList>
            <person name="Sedici K."/>
            <person name="Godart F."/>
            <person name="Aiese Cigliano R."/>
            <person name="Sanseverino W."/>
            <person name="Barakat M."/>
            <person name="Ortet P."/>
            <person name="Marechal E."/>
            <person name="Cagnac O."/>
            <person name="Amato A."/>
        </authorList>
    </citation>
    <scope>NUCLEOTIDE SEQUENCE [LARGE SCALE GENOMIC DNA]</scope>
</reference>
<evidence type="ECO:0000313" key="3">
    <source>
        <dbReference type="Proteomes" id="UP000241890"/>
    </source>
</evidence>
<sequence length="452" mass="51288">MFNALRLSMELALFSILGLGVIVVFWAPRVFLPMEPRWHVNVENKEPHFGMASASIPVLTPALTLRVVLGRGTMVPMAYMQAVVSVAIGFLLYAVLYLFPADTDGRKLFLVAAVIPFFKEAAYAGARSLAKHMAFSPKICIPGRRLRRELSWVIHLWVQIMMGLAVRLFVSRFETTTTLTAAVATQSAFEIFSRVTMNWRDRQMSRFFKIVFHQKDAAAVVVPSNLQRSLRHLPFDMYAQHEKFLAHPLNRRTLLSGMALQLAAELAVDTICLHYEHAAGFDVMSAWRLRPPYLVWLLIWAAWYASMACYSIVSDLDHFDQCQVGNMCKCAFGHGPAQRLLAAAEYPHSYNHVAFKAWKKLNPHWNFAFITFDNIAELAPLSHALWTGDRNANGRQFSHLSDLTRVELLCKNGGVWADASLMPMVPLDDFIAKELEKPGRDFLMYRFTNPHP</sequence>
<dbReference type="InterPro" id="IPR008441">
    <property type="entry name" value="AfumC-like_glycosyl_Trfase"/>
</dbReference>
<feature type="transmembrane region" description="Helical" evidence="1">
    <location>
        <begin position="48"/>
        <end position="69"/>
    </location>
</feature>
<dbReference type="GO" id="GO:0016757">
    <property type="term" value="F:glycosyltransferase activity"/>
    <property type="evidence" value="ECO:0007669"/>
    <property type="project" value="InterPro"/>
</dbReference>
<dbReference type="Proteomes" id="UP000241890">
    <property type="component" value="Unassembled WGS sequence"/>
</dbReference>
<feature type="transmembrane region" description="Helical" evidence="1">
    <location>
        <begin position="293"/>
        <end position="313"/>
    </location>
</feature>
<dbReference type="SUPFAM" id="SSF53448">
    <property type="entry name" value="Nucleotide-diphospho-sugar transferases"/>
    <property type="match status" value="1"/>
</dbReference>
<organism evidence="2 3">
    <name type="scientific">Hondaea fermentalgiana</name>
    <dbReference type="NCBI Taxonomy" id="2315210"/>
    <lineage>
        <taxon>Eukaryota</taxon>
        <taxon>Sar</taxon>
        <taxon>Stramenopiles</taxon>
        <taxon>Bigyra</taxon>
        <taxon>Labyrinthulomycetes</taxon>
        <taxon>Thraustochytrida</taxon>
        <taxon>Thraustochytriidae</taxon>
        <taxon>Hondaea</taxon>
    </lineage>
</organism>
<keyword evidence="1" id="KW-0472">Membrane</keyword>
<evidence type="ECO:0000256" key="1">
    <source>
        <dbReference type="SAM" id="Phobius"/>
    </source>
</evidence>
<dbReference type="Gene3D" id="3.90.550.20">
    <property type="match status" value="1"/>
</dbReference>
<dbReference type="EMBL" id="BEYU01000113">
    <property type="protein sequence ID" value="GBG32039.1"/>
    <property type="molecule type" value="Genomic_DNA"/>
</dbReference>
<comment type="caution">
    <text evidence="2">The sequence shown here is derived from an EMBL/GenBank/DDBJ whole genome shotgun (WGS) entry which is preliminary data.</text>
</comment>
<protein>
    <submittedName>
        <fullName evidence="2">Uncharacterized protein</fullName>
    </submittedName>
</protein>
<feature type="transmembrane region" description="Helical" evidence="1">
    <location>
        <begin position="7"/>
        <end position="28"/>
    </location>
</feature>
<dbReference type="AlphaFoldDB" id="A0A2R5GP00"/>
<dbReference type="Pfam" id="PF05704">
    <property type="entry name" value="Caps_synth"/>
    <property type="match status" value="1"/>
</dbReference>
<proteinExistence type="predicted"/>
<feature type="transmembrane region" description="Helical" evidence="1">
    <location>
        <begin position="150"/>
        <end position="170"/>
    </location>
</feature>
<keyword evidence="1" id="KW-0812">Transmembrane</keyword>
<dbReference type="InParanoid" id="A0A2R5GP00"/>
<name>A0A2R5GP00_9STRA</name>
<gene>
    <name evidence="2" type="ORF">FCC1311_082642</name>
</gene>
<keyword evidence="3" id="KW-1185">Reference proteome</keyword>
<evidence type="ECO:0000313" key="2">
    <source>
        <dbReference type="EMBL" id="GBG32039.1"/>
    </source>
</evidence>
<accession>A0A2R5GP00</accession>
<keyword evidence="1" id="KW-1133">Transmembrane helix</keyword>
<dbReference type="OrthoDB" id="409543at2759"/>
<dbReference type="InterPro" id="IPR029044">
    <property type="entry name" value="Nucleotide-diphossugar_trans"/>
</dbReference>
<feature type="transmembrane region" description="Helical" evidence="1">
    <location>
        <begin position="76"/>
        <end position="96"/>
    </location>
</feature>